<dbReference type="EMBL" id="AZEF01000007">
    <property type="protein sequence ID" value="KRL03024.1"/>
    <property type="molecule type" value="Genomic_DNA"/>
</dbReference>
<name>A0A0R1M4M0_9LACO</name>
<keyword evidence="2" id="KW-1133">Transmembrane helix</keyword>
<gene>
    <name evidence="4" type="ORF">FC81_GL000290</name>
</gene>
<feature type="transmembrane region" description="Helical" evidence="2">
    <location>
        <begin position="123"/>
        <end position="148"/>
    </location>
</feature>
<dbReference type="Gene3D" id="1.10.260.40">
    <property type="entry name" value="lambda repressor-like DNA-binding domains"/>
    <property type="match status" value="1"/>
</dbReference>
<evidence type="ECO:0000256" key="2">
    <source>
        <dbReference type="SAM" id="Phobius"/>
    </source>
</evidence>
<comment type="caution">
    <text evidence="4">The sequence shown here is derived from an EMBL/GenBank/DDBJ whole genome shotgun (WGS) entry which is preliminary data.</text>
</comment>
<accession>A0A0R1M4M0</accession>
<dbReference type="AlphaFoldDB" id="A0A0R1M4M0"/>
<dbReference type="PATRIC" id="fig|1423731.3.peg.300"/>
<dbReference type="PANTHER" id="PTHR34475">
    <property type="match status" value="1"/>
</dbReference>
<dbReference type="Gene3D" id="3.30.700.10">
    <property type="entry name" value="Glycoprotein, Type 4 Pilin"/>
    <property type="match status" value="1"/>
</dbReference>
<evidence type="ECO:0000259" key="3">
    <source>
        <dbReference type="Pfam" id="PF13464"/>
    </source>
</evidence>
<dbReference type="SUPFAM" id="SSF47413">
    <property type="entry name" value="lambda repressor-like DNA-binding domains"/>
    <property type="match status" value="1"/>
</dbReference>
<feature type="region of interest" description="Disordered" evidence="1">
    <location>
        <begin position="156"/>
        <end position="212"/>
    </location>
</feature>
<feature type="domain" description="Cytoskeleton protein RodZ-like C-terminal" evidence="3">
    <location>
        <begin position="243"/>
        <end position="302"/>
    </location>
</feature>
<dbReference type="Pfam" id="PF13413">
    <property type="entry name" value="HTH_25"/>
    <property type="match status" value="1"/>
</dbReference>
<dbReference type="InterPro" id="IPR050400">
    <property type="entry name" value="Bact_Cytoskel_RodZ"/>
</dbReference>
<dbReference type="InterPro" id="IPR025194">
    <property type="entry name" value="RodZ-like_C"/>
</dbReference>
<evidence type="ECO:0000313" key="5">
    <source>
        <dbReference type="Proteomes" id="UP000051621"/>
    </source>
</evidence>
<keyword evidence="2" id="KW-0472">Membrane</keyword>
<dbReference type="PANTHER" id="PTHR34475:SF1">
    <property type="entry name" value="CYTOSKELETON PROTEIN RODZ"/>
    <property type="match status" value="1"/>
</dbReference>
<feature type="compositionally biased region" description="Low complexity" evidence="1">
    <location>
        <begin position="157"/>
        <end position="179"/>
    </location>
</feature>
<sequence>MDNNGELIDMTEIGKKLKNARIEKGYTLDDLQQITKIQKRYLIAIEDEKFDALPGRFYVKAFIRQYAETVGLDPEELLLSISDNAESEKSETADKPVATREDARTRMEATRQSMAKTNNFNRFLSYLPTIIIVLVVVGILGSIYFVAWNKHQKTADSQQIQSSSTKVSVSSEKTGSSQKQTKKKDTEKKKTSSTSSASSTKKESKKTDKKARLSLASNSGSSFVYNLKNSPKENTVKVSVKDASAWTAVSVDGSQQWQGTLSSGEDHELKIPTGTESITINLGNSKATKLTINGRGFNFIKDNSSLTVRTLTINLK</sequence>
<reference evidence="4 5" key="1">
    <citation type="journal article" date="2015" name="Genome Announc.">
        <title>Expanding the biotechnology potential of lactobacilli through comparative genomics of 213 strains and associated genera.</title>
        <authorList>
            <person name="Sun Z."/>
            <person name="Harris H.M."/>
            <person name="McCann A."/>
            <person name="Guo C."/>
            <person name="Argimon S."/>
            <person name="Zhang W."/>
            <person name="Yang X."/>
            <person name="Jeffery I.B."/>
            <person name="Cooney J.C."/>
            <person name="Kagawa T.F."/>
            <person name="Liu W."/>
            <person name="Song Y."/>
            <person name="Salvetti E."/>
            <person name="Wrobel A."/>
            <person name="Rasinkangas P."/>
            <person name="Parkhill J."/>
            <person name="Rea M.C."/>
            <person name="O'Sullivan O."/>
            <person name="Ritari J."/>
            <person name="Douillard F.P."/>
            <person name="Paul Ross R."/>
            <person name="Yang R."/>
            <person name="Briner A.E."/>
            <person name="Felis G.E."/>
            <person name="de Vos W.M."/>
            <person name="Barrangou R."/>
            <person name="Klaenhammer T.R."/>
            <person name="Caufield P.W."/>
            <person name="Cui Y."/>
            <person name="Zhang H."/>
            <person name="O'Toole P.W."/>
        </authorList>
    </citation>
    <scope>NUCLEOTIDE SEQUENCE [LARGE SCALE GENOMIC DNA]</scope>
    <source>
        <strain evidence="4 5">DSM 19910</strain>
    </source>
</reference>
<keyword evidence="2" id="KW-0812">Transmembrane</keyword>
<feature type="compositionally biased region" description="Basic and acidic residues" evidence="1">
    <location>
        <begin position="86"/>
        <end position="109"/>
    </location>
</feature>
<proteinExistence type="predicted"/>
<feature type="region of interest" description="Disordered" evidence="1">
    <location>
        <begin position="83"/>
        <end position="111"/>
    </location>
</feature>
<dbReference type="Proteomes" id="UP000051621">
    <property type="component" value="Unassembled WGS sequence"/>
</dbReference>
<dbReference type="GO" id="GO:0003677">
    <property type="term" value="F:DNA binding"/>
    <property type="evidence" value="ECO:0007669"/>
    <property type="project" value="InterPro"/>
</dbReference>
<dbReference type="Pfam" id="PF13464">
    <property type="entry name" value="RodZ_C"/>
    <property type="match status" value="1"/>
</dbReference>
<dbReference type="STRING" id="1423731.FC81_GL000290"/>
<evidence type="ECO:0000256" key="1">
    <source>
        <dbReference type="SAM" id="MobiDB-lite"/>
    </source>
</evidence>
<dbReference type="InterPro" id="IPR010982">
    <property type="entry name" value="Lambda_DNA-bd_dom_sf"/>
</dbReference>
<evidence type="ECO:0000313" key="4">
    <source>
        <dbReference type="EMBL" id="KRL03024.1"/>
    </source>
</evidence>
<organism evidence="4 5">
    <name type="scientific">Liquorilactobacillus capillatus DSM 19910</name>
    <dbReference type="NCBI Taxonomy" id="1423731"/>
    <lineage>
        <taxon>Bacteria</taxon>
        <taxon>Bacillati</taxon>
        <taxon>Bacillota</taxon>
        <taxon>Bacilli</taxon>
        <taxon>Lactobacillales</taxon>
        <taxon>Lactobacillaceae</taxon>
        <taxon>Liquorilactobacillus</taxon>
    </lineage>
</organism>
<protein>
    <submittedName>
        <fullName evidence="4">Transcriptional regulator</fullName>
    </submittedName>
</protein>
<keyword evidence="5" id="KW-1185">Reference proteome</keyword>